<comment type="caution">
    <text evidence="2">The sequence shown here is derived from an EMBL/GenBank/DDBJ whole genome shotgun (WGS) entry which is preliminary data.</text>
</comment>
<dbReference type="RefSeq" id="WP_213754059.1">
    <property type="nucleotide sequence ID" value="NZ_JAHCQH010000014.1"/>
</dbReference>
<dbReference type="EMBL" id="JAHCQH010000014">
    <property type="protein sequence ID" value="MBS9476200.1"/>
    <property type="molecule type" value="Genomic_DNA"/>
</dbReference>
<keyword evidence="3" id="KW-1185">Reference proteome</keyword>
<sequence>MSIDEILRALDVQIGSRLRQARTAAKLSQRKLGACAGLTKDQVRRYELGENRLSAGVMMVFAEVLGVSTDWMLTGKMPSPAIVDVHAQRAAAIIQQMPPGAPRIGAVRAVESVSRAFI</sequence>
<evidence type="ECO:0000313" key="2">
    <source>
        <dbReference type="EMBL" id="MBS9476200.1"/>
    </source>
</evidence>
<proteinExistence type="predicted"/>
<dbReference type="CDD" id="cd00093">
    <property type="entry name" value="HTH_XRE"/>
    <property type="match status" value="1"/>
</dbReference>
<evidence type="ECO:0000259" key="1">
    <source>
        <dbReference type="PROSITE" id="PS50943"/>
    </source>
</evidence>
<feature type="domain" description="HTH cro/C1-type" evidence="1">
    <location>
        <begin position="18"/>
        <end position="72"/>
    </location>
</feature>
<dbReference type="Proteomes" id="UP001166585">
    <property type="component" value="Unassembled WGS sequence"/>
</dbReference>
<organism evidence="2 3">
    <name type="scientific">Ancylobacter radicis</name>
    <dbReference type="NCBI Taxonomy" id="2836179"/>
    <lineage>
        <taxon>Bacteria</taxon>
        <taxon>Pseudomonadati</taxon>
        <taxon>Pseudomonadota</taxon>
        <taxon>Alphaproteobacteria</taxon>
        <taxon>Hyphomicrobiales</taxon>
        <taxon>Xanthobacteraceae</taxon>
        <taxon>Ancylobacter</taxon>
    </lineage>
</organism>
<dbReference type="InterPro" id="IPR001387">
    <property type="entry name" value="Cro/C1-type_HTH"/>
</dbReference>
<protein>
    <submittedName>
        <fullName evidence="2">Helix-turn-helix transcriptional regulator</fullName>
    </submittedName>
</protein>
<dbReference type="SMART" id="SM00530">
    <property type="entry name" value="HTH_XRE"/>
    <property type="match status" value="1"/>
</dbReference>
<reference evidence="2" key="1">
    <citation type="submission" date="2021-05" db="EMBL/GenBank/DDBJ databases">
        <authorList>
            <person name="Sun Q."/>
            <person name="Inoue M."/>
        </authorList>
    </citation>
    <scope>NUCLEOTIDE SEQUENCE</scope>
    <source>
        <strain evidence="2">VKM B-3255</strain>
    </source>
</reference>
<dbReference type="PROSITE" id="PS50943">
    <property type="entry name" value="HTH_CROC1"/>
    <property type="match status" value="1"/>
</dbReference>
<accession>A0ABS5R3G2</accession>
<dbReference type="InterPro" id="IPR010982">
    <property type="entry name" value="Lambda_DNA-bd_dom_sf"/>
</dbReference>
<gene>
    <name evidence="2" type="ORF">KIP89_03680</name>
</gene>
<dbReference type="SUPFAM" id="SSF47413">
    <property type="entry name" value="lambda repressor-like DNA-binding domains"/>
    <property type="match status" value="1"/>
</dbReference>
<name>A0ABS5R3G2_9HYPH</name>
<dbReference type="Pfam" id="PF01381">
    <property type="entry name" value="HTH_3"/>
    <property type="match status" value="1"/>
</dbReference>
<dbReference type="Gene3D" id="1.10.260.40">
    <property type="entry name" value="lambda repressor-like DNA-binding domains"/>
    <property type="match status" value="1"/>
</dbReference>
<evidence type="ECO:0000313" key="3">
    <source>
        <dbReference type="Proteomes" id="UP001166585"/>
    </source>
</evidence>